<dbReference type="SUPFAM" id="SSF53955">
    <property type="entry name" value="Lysozyme-like"/>
    <property type="match status" value="1"/>
</dbReference>
<evidence type="ECO:0000259" key="2">
    <source>
        <dbReference type="Pfam" id="PF01464"/>
    </source>
</evidence>
<dbReference type="PANTHER" id="PTHR37423">
    <property type="entry name" value="SOLUBLE LYTIC MUREIN TRANSGLYCOSYLASE-RELATED"/>
    <property type="match status" value="1"/>
</dbReference>
<dbReference type="InterPro" id="IPR023346">
    <property type="entry name" value="Lysozyme-like_dom_sf"/>
</dbReference>
<reference evidence="3 4" key="1">
    <citation type="submission" date="2020-08" db="EMBL/GenBank/DDBJ databases">
        <title>Genome sequence of Thermomonas carbonis KCTC 42013T.</title>
        <authorList>
            <person name="Hyun D.-W."/>
            <person name="Bae J.-W."/>
        </authorList>
    </citation>
    <scope>NUCLEOTIDE SEQUENCE [LARGE SCALE GENOMIC DNA]</scope>
    <source>
        <strain evidence="3 4">KCTC 42013</strain>
    </source>
</reference>
<sequence length="262" mass="28285">MQRRPVGIAAILALAIIGDAHSRTVYRCVRDATVSLSTAPEPGSKCEAKTLDENAAMLPNLWGELGVFSGTLYEWKAPDGVLIYTTRRMPGATPYLKFTVETPKGSPAHEGLGQLGKPRLDAHAPTFRKAAKARKVDDAFLRAIAHAESGFDDKAVSPKGAQGLMQLMPDVQRDYAVTDPFDAAQSIDAAARHLRALLARYKGDYALAAAAYNAGIGTVTKYRGVPPYAETIAYVTKVQALHARYRQAMKLPPLDPPLRAAQ</sequence>
<keyword evidence="4" id="KW-1185">Reference proteome</keyword>
<organism evidence="3 4">
    <name type="scientific">Thermomonas carbonis</name>
    <dbReference type="NCBI Taxonomy" id="1463158"/>
    <lineage>
        <taxon>Bacteria</taxon>
        <taxon>Pseudomonadati</taxon>
        <taxon>Pseudomonadota</taxon>
        <taxon>Gammaproteobacteria</taxon>
        <taxon>Lysobacterales</taxon>
        <taxon>Lysobacteraceae</taxon>
        <taxon>Thermomonas</taxon>
    </lineage>
</organism>
<feature type="domain" description="Transglycosylase SLT" evidence="2">
    <location>
        <begin position="126"/>
        <end position="223"/>
    </location>
</feature>
<dbReference type="CDD" id="cd00254">
    <property type="entry name" value="LT-like"/>
    <property type="match status" value="1"/>
</dbReference>
<dbReference type="Pfam" id="PF01464">
    <property type="entry name" value="SLT"/>
    <property type="match status" value="1"/>
</dbReference>
<evidence type="ECO:0000313" key="4">
    <source>
        <dbReference type="Proteomes" id="UP000515804"/>
    </source>
</evidence>
<accession>A0A7G9STY2</accession>
<dbReference type="RefSeq" id="WP_187553820.1">
    <property type="nucleotide sequence ID" value="NZ_BMZL01000002.1"/>
</dbReference>
<dbReference type="KEGG" id="tcn:H9L16_07075"/>
<comment type="similarity">
    <text evidence="1">Belongs to the transglycosylase Slt family.</text>
</comment>
<protein>
    <submittedName>
        <fullName evidence="3">Lytic transglycosylase domain-containing protein</fullName>
    </submittedName>
</protein>
<dbReference type="AlphaFoldDB" id="A0A7G9STY2"/>
<name>A0A7G9STY2_9GAMM</name>
<proteinExistence type="inferred from homology"/>
<dbReference type="InterPro" id="IPR008258">
    <property type="entry name" value="Transglycosylase_SLT_dom_1"/>
</dbReference>
<dbReference type="EMBL" id="CP060719">
    <property type="protein sequence ID" value="QNN71307.1"/>
    <property type="molecule type" value="Genomic_DNA"/>
</dbReference>
<gene>
    <name evidence="3" type="ORF">H9L16_07075</name>
</gene>
<dbReference type="Proteomes" id="UP000515804">
    <property type="component" value="Chromosome"/>
</dbReference>
<evidence type="ECO:0000313" key="3">
    <source>
        <dbReference type="EMBL" id="QNN71307.1"/>
    </source>
</evidence>
<dbReference type="PANTHER" id="PTHR37423:SF2">
    <property type="entry name" value="MEMBRANE-BOUND LYTIC MUREIN TRANSGLYCOSYLASE C"/>
    <property type="match status" value="1"/>
</dbReference>
<evidence type="ECO:0000256" key="1">
    <source>
        <dbReference type="ARBA" id="ARBA00007734"/>
    </source>
</evidence>
<dbReference type="Gene3D" id="1.10.530.10">
    <property type="match status" value="1"/>
</dbReference>